<dbReference type="PIRSF" id="PIRSF000857">
    <property type="entry name" value="PAPS_reductase"/>
    <property type="match status" value="1"/>
</dbReference>
<protein>
    <recommendedName>
        <fullName evidence="9 12">Adenosine 5'-phosphosulfate reductase</fullName>
        <shortName evidence="12">APS reductase</shortName>
        <ecNumber evidence="8 12">1.8.4.10</ecNumber>
    </recommendedName>
    <alternativeName>
        <fullName evidence="11 12">5'-adenylylsulfate reductase</fullName>
    </alternativeName>
    <alternativeName>
        <fullName evidence="10 12">Thioredoxin-dependent 5'-adenylylsulfate reductase</fullName>
    </alternativeName>
</protein>
<comment type="function">
    <text evidence="6 12">Catalyzes the formation of sulfite from adenosine 5'-phosphosulfate (APS) using thioredoxin as an electron donor.</text>
</comment>
<dbReference type="Proteomes" id="UP000199087">
    <property type="component" value="Unassembled WGS sequence"/>
</dbReference>
<name>A0A0U1NWQ7_9BACI</name>
<comment type="similarity">
    <text evidence="1 12">Belongs to the PAPS reductase family. CysH subfamily.</text>
</comment>
<dbReference type="OrthoDB" id="9772604at2"/>
<feature type="binding site" evidence="12">
    <location>
        <position position="125"/>
    </location>
    <ligand>
        <name>[4Fe-4S] cluster</name>
        <dbReference type="ChEBI" id="CHEBI:49883"/>
    </ligand>
</feature>
<dbReference type="InterPro" id="IPR004511">
    <property type="entry name" value="PAPS/APS_Rdtase"/>
</dbReference>
<dbReference type="AlphaFoldDB" id="A0A0U1NWQ7"/>
<dbReference type="PANTHER" id="PTHR46509:SF1">
    <property type="entry name" value="PHOSPHOADENOSINE PHOSPHOSULFATE REDUCTASE"/>
    <property type="match status" value="1"/>
</dbReference>
<dbReference type="GO" id="GO:0043866">
    <property type="term" value="F:adenylyl-sulfate reductase (thioredoxin) activity"/>
    <property type="evidence" value="ECO:0007669"/>
    <property type="project" value="UniProtKB-EC"/>
</dbReference>
<comment type="catalytic activity">
    <reaction evidence="12">
        <text>[thioredoxin]-disulfide + sulfite + AMP + 2 H(+) = adenosine 5'-phosphosulfate + [thioredoxin]-dithiol</text>
        <dbReference type="Rhea" id="RHEA:21976"/>
        <dbReference type="Rhea" id="RHEA-COMP:10698"/>
        <dbReference type="Rhea" id="RHEA-COMP:10700"/>
        <dbReference type="ChEBI" id="CHEBI:15378"/>
        <dbReference type="ChEBI" id="CHEBI:17359"/>
        <dbReference type="ChEBI" id="CHEBI:29950"/>
        <dbReference type="ChEBI" id="CHEBI:50058"/>
        <dbReference type="ChEBI" id="CHEBI:58243"/>
        <dbReference type="ChEBI" id="CHEBI:456215"/>
        <dbReference type="EC" id="1.8.4.10"/>
    </reaction>
</comment>
<evidence type="ECO:0000256" key="6">
    <source>
        <dbReference type="ARBA" id="ARBA00024298"/>
    </source>
</evidence>
<dbReference type="SUPFAM" id="SSF52402">
    <property type="entry name" value="Adenine nucleotide alpha hydrolases-like"/>
    <property type="match status" value="1"/>
</dbReference>
<evidence type="ECO:0000256" key="9">
    <source>
        <dbReference type="ARBA" id="ARBA00029514"/>
    </source>
</evidence>
<dbReference type="EC" id="1.8.4.10" evidence="8 12"/>
<accession>A0A0U1NWQ7</accession>
<keyword evidence="2 12" id="KW-0963">Cytoplasm</keyword>
<evidence type="ECO:0000313" key="14">
    <source>
        <dbReference type="EMBL" id="CRK82436.1"/>
    </source>
</evidence>
<dbReference type="Pfam" id="PF01507">
    <property type="entry name" value="PAPS_reduct"/>
    <property type="match status" value="1"/>
</dbReference>
<comment type="cofactor">
    <cofactor evidence="12">
        <name>[4Fe-4S] cluster</name>
        <dbReference type="ChEBI" id="CHEBI:49883"/>
    </cofactor>
    <text evidence="12">Binds 1 [4Fe-4S] cluster per subunit.</text>
</comment>
<dbReference type="GO" id="GO:0019379">
    <property type="term" value="P:sulfate assimilation, phosphoadenylyl sulfate reduction by phosphoadenylyl-sulfate reductase (thioredoxin)"/>
    <property type="evidence" value="ECO:0007669"/>
    <property type="project" value="UniProtKB-UniRule"/>
</dbReference>
<keyword evidence="3 12" id="KW-0560">Oxidoreductase</keyword>
<comment type="subcellular location">
    <subcellularLocation>
        <location evidence="12">Cytoplasm</location>
    </subcellularLocation>
</comment>
<evidence type="ECO:0000256" key="5">
    <source>
        <dbReference type="ARBA" id="ARBA00023014"/>
    </source>
</evidence>
<dbReference type="GO" id="GO:0019344">
    <property type="term" value="P:cysteine biosynthetic process"/>
    <property type="evidence" value="ECO:0007669"/>
    <property type="project" value="InterPro"/>
</dbReference>
<evidence type="ECO:0000256" key="3">
    <source>
        <dbReference type="ARBA" id="ARBA00023002"/>
    </source>
</evidence>
<evidence type="ECO:0000259" key="13">
    <source>
        <dbReference type="Pfam" id="PF01507"/>
    </source>
</evidence>
<dbReference type="HAMAP" id="MF_00063">
    <property type="entry name" value="CysH"/>
    <property type="match status" value="1"/>
</dbReference>
<dbReference type="NCBIfam" id="TIGR02055">
    <property type="entry name" value="APS_reductase"/>
    <property type="match status" value="1"/>
</dbReference>
<dbReference type="STRING" id="1499688.BN000_02361"/>
<dbReference type="InterPro" id="IPR002500">
    <property type="entry name" value="PAPS_reduct_dom"/>
</dbReference>
<evidence type="ECO:0000256" key="12">
    <source>
        <dbReference type="HAMAP-Rule" id="MF_00063"/>
    </source>
</evidence>
<feature type="binding site" evidence="12">
    <location>
        <position position="207"/>
    </location>
    <ligand>
        <name>[4Fe-4S] cluster</name>
        <dbReference type="ChEBI" id="CHEBI:49883"/>
    </ligand>
</feature>
<feature type="domain" description="Phosphoadenosine phosphosulphate reductase" evidence="13">
    <location>
        <begin position="41"/>
        <end position="213"/>
    </location>
</feature>
<gene>
    <name evidence="12" type="primary">cysH</name>
    <name evidence="14" type="ORF">BN000_02361</name>
</gene>
<dbReference type="FunFam" id="3.40.50.620:FF:000095">
    <property type="entry name" value="Phosphoadenosine phosphosulfate reductase"/>
    <property type="match status" value="1"/>
</dbReference>
<dbReference type="GO" id="GO:0005737">
    <property type="term" value="C:cytoplasm"/>
    <property type="evidence" value="ECO:0007669"/>
    <property type="project" value="UniProtKB-SubCell"/>
</dbReference>
<evidence type="ECO:0000256" key="8">
    <source>
        <dbReference type="ARBA" id="ARBA00024386"/>
    </source>
</evidence>
<dbReference type="GO" id="GO:0046872">
    <property type="term" value="F:metal ion binding"/>
    <property type="evidence" value="ECO:0007669"/>
    <property type="project" value="UniProtKB-KW"/>
</dbReference>
<dbReference type="GO" id="GO:0051539">
    <property type="term" value="F:4 iron, 4 sulfur cluster binding"/>
    <property type="evidence" value="ECO:0007669"/>
    <property type="project" value="UniProtKB-UniRule"/>
</dbReference>
<dbReference type="EMBL" id="CVRB01000002">
    <property type="protein sequence ID" value="CRK82436.1"/>
    <property type="molecule type" value="Genomic_DNA"/>
</dbReference>
<evidence type="ECO:0000256" key="4">
    <source>
        <dbReference type="ARBA" id="ARBA00023004"/>
    </source>
</evidence>
<dbReference type="InterPro" id="IPR011798">
    <property type="entry name" value="APS_reductase"/>
</dbReference>
<dbReference type="CDD" id="cd23945">
    <property type="entry name" value="PAPS_reductase"/>
    <property type="match status" value="1"/>
</dbReference>
<evidence type="ECO:0000256" key="2">
    <source>
        <dbReference type="ARBA" id="ARBA00022490"/>
    </source>
</evidence>
<dbReference type="GO" id="GO:0070814">
    <property type="term" value="P:hydrogen sulfide biosynthetic process"/>
    <property type="evidence" value="ECO:0007669"/>
    <property type="project" value="UniProtKB-UniRule"/>
</dbReference>
<dbReference type="NCBIfam" id="NF002537">
    <property type="entry name" value="PRK02090.1"/>
    <property type="match status" value="1"/>
</dbReference>
<feature type="binding site" evidence="12">
    <location>
        <position position="210"/>
    </location>
    <ligand>
        <name>[4Fe-4S] cluster</name>
        <dbReference type="ChEBI" id="CHEBI:49883"/>
    </ligand>
</feature>
<evidence type="ECO:0000256" key="10">
    <source>
        <dbReference type="ARBA" id="ARBA00030894"/>
    </source>
</evidence>
<keyword evidence="15" id="KW-1185">Reference proteome</keyword>
<dbReference type="PANTHER" id="PTHR46509">
    <property type="entry name" value="PHOSPHOADENOSINE PHOSPHOSULFATE REDUCTASE"/>
    <property type="match status" value="1"/>
</dbReference>
<dbReference type="Gene3D" id="3.40.50.620">
    <property type="entry name" value="HUPs"/>
    <property type="match status" value="1"/>
</dbReference>
<reference evidence="15" key="1">
    <citation type="submission" date="2015-05" db="EMBL/GenBank/DDBJ databases">
        <authorList>
            <person name="Urmite Genomes"/>
        </authorList>
    </citation>
    <scope>NUCLEOTIDE SEQUENCE [LARGE SCALE GENOMIC DNA]</scope>
    <source>
        <strain evidence="15">LF1</strain>
    </source>
</reference>
<dbReference type="GO" id="GO:0004604">
    <property type="term" value="F:phosphoadenylyl-sulfate reductase (thioredoxin) activity"/>
    <property type="evidence" value="ECO:0007669"/>
    <property type="project" value="UniProtKB-UniRule"/>
</dbReference>
<feature type="active site" description="Nucleophile; cysteine thiosulfonate intermediate" evidence="12">
    <location>
        <position position="233"/>
    </location>
</feature>
<dbReference type="InterPro" id="IPR014729">
    <property type="entry name" value="Rossmann-like_a/b/a_fold"/>
</dbReference>
<evidence type="ECO:0000256" key="11">
    <source>
        <dbReference type="ARBA" id="ARBA00032041"/>
    </source>
</evidence>
<feature type="binding site" evidence="12">
    <location>
        <position position="124"/>
    </location>
    <ligand>
        <name>[4Fe-4S] cluster</name>
        <dbReference type="ChEBI" id="CHEBI:49883"/>
    </ligand>
</feature>
<keyword evidence="12" id="KW-0479">Metal-binding</keyword>
<dbReference type="NCBIfam" id="TIGR00434">
    <property type="entry name" value="cysH"/>
    <property type="match status" value="1"/>
</dbReference>
<evidence type="ECO:0000256" key="1">
    <source>
        <dbReference type="ARBA" id="ARBA00009732"/>
    </source>
</evidence>
<keyword evidence="5 12" id="KW-0411">Iron-sulfur</keyword>
<dbReference type="RefSeq" id="WP_090634419.1">
    <property type="nucleotide sequence ID" value="NZ_CVRB01000002.1"/>
</dbReference>
<comment type="pathway">
    <text evidence="7 12">Sulfur metabolism; hydrogen sulfide biosynthesis; sulfite from sulfate.</text>
</comment>
<evidence type="ECO:0000256" key="7">
    <source>
        <dbReference type="ARBA" id="ARBA00024327"/>
    </source>
</evidence>
<proteinExistence type="inferred from homology"/>
<organism evidence="14 15">
    <name type="scientific">Neobacillus massiliamazoniensis</name>
    <dbReference type="NCBI Taxonomy" id="1499688"/>
    <lineage>
        <taxon>Bacteria</taxon>
        <taxon>Bacillati</taxon>
        <taxon>Bacillota</taxon>
        <taxon>Bacilli</taxon>
        <taxon>Bacillales</taxon>
        <taxon>Bacillaceae</taxon>
        <taxon>Neobacillus</taxon>
    </lineage>
</organism>
<sequence>MTSSVSYENWTQQSVTFPTDDGTKGARTVLEWAYQNYPEDKIVYASSFGAEAIVLIDLIQQIKPDANIVFLDTGLHFPETYDVIDKIESRFPTLKIERKKPALSLDEQAAEYGSALWKRDPNLCCQIRKVIPLQETLSSKDAWISGLRREQSPTRKDTQFLNKDDKFKNIKICPLIHWTWDEVWSYIKENELPYNILHDHHYPSIGCFPCTQPVGMDGDSRAGRWAGSGKTECGLHTKIGDITTGKRRPT</sequence>
<evidence type="ECO:0000313" key="15">
    <source>
        <dbReference type="Proteomes" id="UP000199087"/>
    </source>
</evidence>
<keyword evidence="4 12" id="KW-0408">Iron</keyword>